<evidence type="ECO:0000256" key="2">
    <source>
        <dbReference type="SAM" id="Phobius"/>
    </source>
</evidence>
<gene>
    <name evidence="3" type="ORF">BJ322DRAFT_742892</name>
</gene>
<feature type="region of interest" description="Disordered" evidence="1">
    <location>
        <begin position="74"/>
        <end position="97"/>
    </location>
</feature>
<protein>
    <submittedName>
        <fullName evidence="3">Uncharacterized protein</fullName>
    </submittedName>
</protein>
<feature type="compositionally biased region" description="Basic and acidic residues" evidence="1">
    <location>
        <begin position="81"/>
        <end position="96"/>
    </location>
</feature>
<evidence type="ECO:0000313" key="4">
    <source>
        <dbReference type="Proteomes" id="UP000736335"/>
    </source>
</evidence>
<evidence type="ECO:0000256" key="1">
    <source>
        <dbReference type="SAM" id="MobiDB-lite"/>
    </source>
</evidence>
<evidence type="ECO:0000313" key="3">
    <source>
        <dbReference type="EMBL" id="KAF9785812.1"/>
    </source>
</evidence>
<comment type="caution">
    <text evidence="3">The sequence shown here is derived from an EMBL/GenBank/DDBJ whole genome shotgun (WGS) entry which is preliminary data.</text>
</comment>
<organism evidence="3 4">
    <name type="scientific">Thelephora terrestris</name>
    <dbReference type="NCBI Taxonomy" id="56493"/>
    <lineage>
        <taxon>Eukaryota</taxon>
        <taxon>Fungi</taxon>
        <taxon>Dikarya</taxon>
        <taxon>Basidiomycota</taxon>
        <taxon>Agaricomycotina</taxon>
        <taxon>Agaricomycetes</taxon>
        <taxon>Thelephorales</taxon>
        <taxon>Thelephoraceae</taxon>
        <taxon>Thelephora</taxon>
    </lineage>
</organism>
<keyword evidence="4" id="KW-1185">Reference proteome</keyword>
<proteinExistence type="predicted"/>
<dbReference type="EMBL" id="WIUZ02000006">
    <property type="protein sequence ID" value="KAF9785812.1"/>
    <property type="molecule type" value="Genomic_DNA"/>
</dbReference>
<accession>A0A9P6L6Q6</accession>
<reference evidence="3" key="2">
    <citation type="submission" date="2020-11" db="EMBL/GenBank/DDBJ databases">
        <authorList>
            <consortium name="DOE Joint Genome Institute"/>
            <person name="Kuo A."/>
            <person name="Miyauchi S."/>
            <person name="Kiss E."/>
            <person name="Drula E."/>
            <person name="Kohler A."/>
            <person name="Sanchez-Garcia M."/>
            <person name="Andreopoulos B."/>
            <person name="Barry K.W."/>
            <person name="Bonito G."/>
            <person name="Buee M."/>
            <person name="Carver A."/>
            <person name="Chen C."/>
            <person name="Cichocki N."/>
            <person name="Clum A."/>
            <person name="Culley D."/>
            <person name="Crous P.W."/>
            <person name="Fauchery L."/>
            <person name="Girlanda M."/>
            <person name="Hayes R."/>
            <person name="Keri Z."/>
            <person name="Labutti K."/>
            <person name="Lipzen A."/>
            <person name="Lombard V."/>
            <person name="Magnuson J."/>
            <person name="Maillard F."/>
            <person name="Morin E."/>
            <person name="Murat C."/>
            <person name="Nolan M."/>
            <person name="Ohm R."/>
            <person name="Pangilinan J."/>
            <person name="Pereira M."/>
            <person name="Perotto S."/>
            <person name="Peter M."/>
            <person name="Riley R."/>
            <person name="Sitrit Y."/>
            <person name="Stielow B."/>
            <person name="Szollosi G."/>
            <person name="Zifcakova L."/>
            <person name="Stursova M."/>
            <person name="Spatafora J.W."/>
            <person name="Tedersoo L."/>
            <person name="Vaario L.-M."/>
            <person name="Yamada A."/>
            <person name="Yan M."/>
            <person name="Wang P."/>
            <person name="Xu J."/>
            <person name="Bruns T."/>
            <person name="Baldrian P."/>
            <person name="Vilgalys R."/>
            <person name="Henrissat B."/>
            <person name="Grigoriev I.V."/>
            <person name="Hibbett D."/>
            <person name="Nagy L.G."/>
            <person name="Martin F.M."/>
        </authorList>
    </citation>
    <scope>NUCLEOTIDE SEQUENCE</scope>
    <source>
        <strain evidence="3">UH-Tt-Lm1</strain>
    </source>
</reference>
<dbReference type="Proteomes" id="UP000736335">
    <property type="component" value="Unassembled WGS sequence"/>
</dbReference>
<dbReference type="AlphaFoldDB" id="A0A9P6L6Q6"/>
<name>A0A9P6L6Q6_9AGAM</name>
<keyword evidence="2" id="KW-1133">Transmembrane helix</keyword>
<keyword evidence="2" id="KW-0812">Transmembrane</keyword>
<reference evidence="3" key="1">
    <citation type="journal article" date="2020" name="Nat. Commun.">
        <title>Large-scale genome sequencing of mycorrhizal fungi provides insights into the early evolution of symbiotic traits.</title>
        <authorList>
            <person name="Miyauchi S."/>
            <person name="Kiss E."/>
            <person name="Kuo A."/>
            <person name="Drula E."/>
            <person name="Kohler A."/>
            <person name="Sanchez-Garcia M."/>
            <person name="Morin E."/>
            <person name="Andreopoulos B."/>
            <person name="Barry K.W."/>
            <person name="Bonito G."/>
            <person name="Buee M."/>
            <person name="Carver A."/>
            <person name="Chen C."/>
            <person name="Cichocki N."/>
            <person name="Clum A."/>
            <person name="Culley D."/>
            <person name="Crous P.W."/>
            <person name="Fauchery L."/>
            <person name="Girlanda M."/>
            <person name="Hayes R.D."/>
            <person name="Keri Z."/>
            <person name="LaButti K."/>
            <person name="Lipzen A."/>
            <person name="Lombard V."/>
            <person name="Magnuson J."/>
            <person name="Maillard F."/>
            <person name="Murat C."/>
            <person name="Nolan M."/>
            <person name="Ohm R.A."/>
            <person name="Pangilinan J."/>
            <person name="Pereira M.F."/>
            <person name="Perotto S."/>
            <person name="Peter M."/>
            <person name="Pfister S."/>
            <person name="Riley R."/>
            <person name="Sitrit Y."/>
            <person name="Stielow J.B."/>
            <person name="Szollosi G."/>
            <person name="Zifcakova L."/>
            <person name="Stursova M."/>
            <person name="Spatafora J.W."/>
            <person name="Tedersoo L."/>
            <person name="Vaario L.M."/>
            <person name="Yamada A."/>
            <person name="Yan M."/>
            <person name="Wang P."/>
            <person name="Xu J."/>
            <person name="Bruns T."/>
            <person name="Baldrian P."/>
            <person name="Vilgalys R."/>
            <person name="Dunand C."/>
            <person name="Henrissat B."/>
            <person name="Grigoriev I.V."/>
            <person name="Hibbett D."/>
            <person name="Nagy L.G."/>
            <person name="Martin F.M."/>
        </authorList>
    </citation>
    <scope>NUCLEOTIDE SEQUENCE</scope>
    <source>
        <strain evidence="3">UH-Tt-Lm1</strain>
    </source>
</reference>
<feature type="transmembrane region" description="Helical" evidence="2">
    <location>
        <begin position="12"/>
        <end position="35"/>
    </location>
</feature>
<keyword evidence="2" id="KW-0472">Membrane</keyword>
<sequence>MAWRATSEAFRTVSLIGFPWVYPVVSFLLALVRVVNGEEPREFRMLHTSYRRLLPIERVGPTSDTGKRCHGFRRKSIKSPNDVEERPGSTCTHRDSPTPCRTNLSPFEAIMTSDNSTYRHWEAVLLAICGVTQRLLPAELILEALDHRRDGARTLGTMSSRISVLPECCEHKIVGYLTLGETGWWDSVDFVFIRPDACIFVRVRSCIRTMALTIDK</sequence>